<organism evidence="2 3">
    <name type="scientific">Neobacillus piezotolerans</name>
    <dbReference type="NCBI Taxonomy" id="2259171"/>
    <lineage>
        <taxon>Bacteria</taxon>
        <taxon>Bacillati</taxon>
        <taxon>Bacillota</taxon>
        <taxon>Bacilli</taxon>
        <taxon>Bacillales</taxon>
        <taxon>Bacillaceae</taxon>
        <taxon>Neobacillus</taxon>
    </lineage>
</organism>
<evidence type="ECO:0000313" key="2">
    <source>
        <dbReference type="EMBL" id="RDU37109.1"/>
    </source>
</evidence>
<dbReference type="EMBL" id="QNQT01000003">
    <property type="protein sequence ID" value="RDU37109.1"/>
    <property type="molecule type" value="Genomic_DNA"/>
</dbReference>
<dbReference type="Proteomes" id="UP000257144">
    <property type="component" value="Unassembled WGS sequence"/>
</dbReference>
<feature type="transmembrane region" description="Helical" evidence="1">
    <location>
        <begin position="79"/>
        <end position="104"/>
    </location>
</feature>
<keyword evidence="1" id="KW-0472">Membrane</keyword>
<name>A0A3D8GSB6_9BACI</name>
<reference evidence="2 3" key="1">
    <citation type="submission" date="2018-07" db="EMBL/GenBank/DDBJ databases">
        <title>Bacillus sp. YLB-04 draft genome sequence.</title>
        <authorList>
            <person name="Yu L."/>
            <person name="Tang X."/>
        </authorList>
    </citation>
    <scope>NUCLEOTIDE SEQUENCE [LARGE SCALE GENOMIC DNA]</scope>
    <source>
        <strain evidence="2 3">YLB-04</strain>
    </source>
</reference>
<evidence type="ECO:0000256" key="1">
    <source>
        <dbReference type="SAM" id="Phobius"/>
    </source>
</evidence>
<accession>A0A3D8GSB6</accession>
<gene>
    <name evidence="2" type="ORF">DRW41_10525</name>
</gene>
<proteinExistence type="predicted"/>
<keyword evidence="3" id="KW-1185">Reference proteome</keyword>
<keyword evidence="1" id="KW-0812">Transmembrane</keyword>
<dbReference type="OrthoDB" id="2869231at2"/>
<feature type="transmembrane region" description="Helical" evidence="1">
    <location>
        <begin position="37"/>
        <end position="67"/>
    </location>
</feature>
<dbReference type="RefSeq" id="WP_115451937.1">
    <property type="nucleotide sequence ID" value="NZ_QNQT01000003.1"/>
</dbReference>
<keyword evidence="1" id="KW-1133">Transmembrane helix</keyword>
<sequence>MKQIYNEGKMGMEANVCQHCGQAAFVVKEKPVEKKGLMYVVMGWIFAALAVVYLPIIFGGMALYIGANTFFDYNRTHGAILMACAMFATIIGLLFSTLVAGTFVI</sequence>
<evidence type="ECO:0000313" key="3">
    <source>
        <dbReference type="Proteomes" id="UP000257144"/>
    </source>
</evidence>
<comment type="caution">
    <text evidence="2">The sequence shown here is derived from an EMBL/GenBank/DDBJ whole genome shotgun (WGS) entry which is preliminary data.</text>
</comment>
<dbReference type="AlphaFoldDB" id="A0A3D8GSB6"/>
<protein>
    <submittedName>
        <fullName evidence="2">Uncharacterized protein</fullName>
    </submittedName>
</protein>